<dbReference type="InterPro" id="IPR022409">
    <property type="entry name" value="PKD/Chitinase_dom"/>
</dbReference>
<dbReference type="EMBL" id="BAABJW010000002">
    <property type="protein sequence ID" value="GAA4809736.1"/>
    <property type="molecule type" value="Genomic_DNA"/>
</dbReference>
<dbReference type="Pfam" id="PF13360">
    <property type="entry name" value="PQQ_2"/>
    <property type="match status" value="2"/>
</dbReference>
<dbReference type="InterPro" id="IPR018391">
    <property type="entry name" value="PQQ_b-propeller_rpt"/>
</dbReference>
<evidence type="ECO:0000313" key="4">
    <source>
        <dbReference type="Proteomes" id="UP001501433"/>
    </source>
</evidence>
<evidence type="ECO:0000313" key="3">
    <source>
        <dbReference type="EMBL" id="GAA4809736.1"/>
    </source>
</evidence>
<dbReference type="RefSeq" id="WP_345276410.1">
    <property type="nucleotide sequence ID" value="NZ_BAABJW010000002.1"/>
</dbReference>
<dbReference type="PROSITE" id="PS51257">
    <property type="entry name" value="PROKAR_LIPOPROTEIN"/>
    <property type="match status" value="1"/>
</dbReference>
<keyword evidence="4" id="KW-1185">Reference proteome</keyword>
<gene>
    <name evidence="3" type="ORF">GCM10023330_15840</name>
</gene>
<dbReference type="InterPro" id="IPR002372">
    <property type="entry name" value="PQQ_rpt_dom"/>
</dbReference>
<accession>A0ABP9CK35</accession>
<dbReference type="SUPFAM" id="SSF50998">
    <property type="entry name" value="Quinoprotein alcohol dehydrogenase-like"/>
    <property type="match status" value="2"/>
</dbReference>
<dbReference type="InterPro" id="IPR035986">
    <property type="entry name" value="PKD_dom_sf"/>
</dbReference>
<dbReference type="Gene3D" id="2.60.40.10">
    <property type="entry name" value="Immunoglobulins"/>
    <property type="match status" value="1"/>
</dbReference>
<dbReference type="InterPro" id="IPR000601">
    <property type="entry name" value="PKD_dom"/>
</dbReference>
<protein>
    <recommendedName>
        <fullName evidence="2">PKD domain-containing protein</fullName>
    </recommendedName>
</protein>
<dbReference type="PROSITE" id="PS50093">
    <property type="entry name" value="PKD"/>
    <property type="match status" value="1"/>
</dbReference>
<feature type="chain" id="PRO_5046257353" description="PKD domain-containing protein" evidence="1">
    <location>
        <begin position="24"/>
        <end position="486"/>
    </location>
</feature>
<comment type="caution">
    <text evidence="3">The sequence shown here is derived from an EMBL/GenBank/DDBJ whole genome shotgun (WGS) entry which is preliminary data.</text>
</comment>
<evidence type="ECO:0000259" key="2">
    <source>
        <dbReference type="PROSITE" id="PS50093"/>
    </source>
</evidence>
<organism evidence="3 4">
    <name type="scientific">Litoribaculum gwangyangense</name>
    <dbReference type="NCBI Taxonomy" id="1130722"/>
    <lineage>
        <taxon>Bacteria</taxon>
        <taxon>Pseudomonadati</taxon>
        <taxon>Bacteroidota</taxon>
        <taxon>Flavobacteriia</taxon>
        <taxon>Flavobacteriales</taxon>
        <taxon>Flavobacteriaceae</taxon>
        <taxon>Litoribaculum</taxon>
    </lineage>
</organism>
<dbReference type="Proteomes" id="UP001501433">
    <property type="component" value="Unassembled WGS sequence"/>
</dbReference>
<dbReference type="Pfam" id="PF18911">
    <property type="entry name" value="PKD_4"/>
    <property type="match status" value="1"/>
</dbReference>
<name>A0ABP9CK35_9FLAO</name>
<feature type="domain" description="PKD" evidence="2">
    <location>
        <begin position="33"/>
        <end position="119"/>
    </location>
</feature>
<dbReference type="SMART" id="SM00089">
    <property type="entry name" value="PKD"/>
    <property type="match status" value="1"/>
</dbReference>
<dbReference type="Gene3D" id="2.80.10.50">
    <property type="match status" value="1"/>
</dbReference>
<dbReference type="SMART" id="SM00564">
    <property type="entry name" value="PQQ"/>
    <property type="match status" value="8"/>
</dbReference>
<sequence length="486" mass="51886">MKKNKKLLMYGMFLFLLGIISCNDDDSVIDTKPVAAFSVNETDVVEGDASVFTDLSFDQNGSIASWNWDFGDGTTSTEQSPVHTYAIGEYTVVLTVTDNSGNINANEFSKTIKVVEPSTATTEPGKLWVFNLPGKFESASPAVGDDGTVYIACSAKNGPDNMFAINPGGSLKWSYAAGDINRSTVSIDANGNVYFGSYDDNLYSFTPDGTLRFQFDTGSNPRYNGAVFAQDGTIYISSQSDRLFALNPNGTEKWSFLSGGDINATPAIGADGTIYIGSTDDFFYAINPDGTEKWKSEYGSWTACATAIGEDGTVYFSGEGNNLDPTSGGVLIAYNPNDGSEKWRVGRSNKISRGGPVISTDGTLYSAGEDGKLIAYNTSDGTIKWSYDLLGSSLVTPAIDNDGNIYVGDESGFFHVIDPDGNKKWKEIQLGSRVWSSAAIGSDGTIYVAADQADGTGKLYALRTNATGLASGGWPMRSKDAKHTGR</sequence>
<dbReference type="SUPFAM" id="SSF49299">
    <property type="entry name" value="PKD domain"/>
    <property type="match status" value="1"/>
</dbReference>
<dbReference type="PANTHER" id="PTHR34512">
    <property type="entry name" value="CELL SURFACE PROTEIN"/>
    <property type="match status" value="1"/>
</dbReference>
<dbReference type="PANTHER" id="PTHR34512:SF30">
    <property type="entry name" value="OUTER MEMBRANE PROTEIN ASSEMBLY FACTOR BAMB"/>
    <property type="match status" value="1"/>
</dbReference>
<keyword evidence="1" id="KW-0732">Signal</keyword>
<dbReference type="InterPro" id="IPR013783">
    <property type="entry name" value="Ig-like_fold"/>
</dbReference>
<dbReference type="Gene3D" id="2.40.10.480">
    <property type="match status" value="1"/>
</dbReference>
<dbReference type="InterPro" id="IPR011047">
    <property type="entry name" value="Quinoprotein_ADH-like_sf"/>
</dbReference>
<proteinExistence type="predicted"/>
<dbReference type="Gene3D" id="2.130.10.10">
    <property type="entry name" value="YVTN repeat-like/Quinoprotein amine dehydrogenase"/>
    <property type="match status" value="1"/>
</dbReference>
<dbReference type="InterPro" id="IPR015943">
    <property type="entry name" value="WD40/YVTN_repeat-like_dom_sf"/>
</dbReference>
<dbReference type="CDD" id="cd00146">
    <property type="entry name" value="PKD"/>
    <property type="match status" value="1"/>
</dbReference>
<reference evidence="4" key="1">
    <citation type="journal article" date="2019" name="Int. J. Syst. Evol. Microbiol.">
        <title>The Global Catalogue of Microorganisms (GCM) 10K type strain sequencing project: providing services to taxonomists for standard genome sequencing and annotation.</title>
        <authorList>
            <consortium name="The Broad Institute Genomics Platform"/>
            <consortium name="The Broad Institute Genome Sequencing Center for Infectious Disease"/>
            <person name="Wu L."/>
            <person name="Ma J."/>
        </authorList>
    </citation>
    <scope>NUCLEOTIDE SEQUENCE [LARGE SCALE GENOMIC DNA]</scope>
    <source>
        <strain evidence="4">JCM 18325</strain>
    </source>
</reference>
<evidence type="ECO:0000256" key="1">
    <source>
        <dbReference type="SAM" id="SignalP"/>
    </source>
</evidence>
<feature type="signal peptide" evidence="1">
    <location>
        <begin position="1"/>
        <end position="23"/>
    </location>
</feature>